<dbReference type="Proteomes" id="UP001186974">
    <property type="component" value="Unassembled WGS sequence"/>
</dbReference>
<organism evidence="1 2">
    <name type="scientific">Coniosporium uncinatum</name>
    <dbReference type="NCBI Taxonomy" id="93489"/>
    <lineage>
        <taxon>Eukaryota</taxon>
        <taxon>Fungi</taxon>
        <taxon>Dikarya</taxon>
        <taxon>Ascomycota</taxon>
        <taxon>Pezizomycotina</taxon>
        <taxon>Dothideomycetes</taxon>
        <taxon>Dothideomycetes incertae sedis</taxon>
        <taxon>Coniosporium</taxon>
    </lineage>
</organism>
<gene>
    <name evidence="1" type="ORF">LTS18_006410</name>
</gene>
<comment type="caution">
    <text evidence="1">The sequence shown here is derived from an EMBL/GenBank/DDBJ whole genome shotgun (WGS) entry which is preliminary data.</text>
</comment>
<proteinExistence type="predicted"/>
<evidence type="ECO:0000313" key="2">
    <source>
        <dbReference type="Proteomes" id="UP001186974"/>
    </source>
</evidence>
<reference evidence="1" key="1">
    <citation type="submission" date="2024-09" db="EMBL/GenBank/DDBJ databases">
        <title>Black Yeasts Isolated from many extreme environments.</title>
        <authorList>
            <person name="Coleine C."/>
            <person name="Stajich J.E."/>
            <person name="Selbmann L."/>
        </authorList>
    </citation>
    <scope>NUCLEOTIDE SEQUENCE</scope>
    <source>
        <strain evidence="1">CCFEE 5737</strain>
    </source>
</reference>
<evidence type="ECO:0000313" key="1">
    <source>
        <dbReference type="EMBL" id="KAK3065201.1"/>
    </source>
</evidence>
<accession>A0ACC3DCQ4</accession>
<sequence length="691" mass="76802">MQADIDKLPERPLSPQRKSHSEPTPELQPPIDPTQNTVPSVSKSNESATENQVWQPRIEDDEEDADNEFYDKKRAIVKTQSADLTGDSISKTKAESRFVWLTSPDCDGSETQKQASEKPDLQQGQLAPVKHSFCPILPISKFPYKFISGSDSQQVASAFFDAGKFWQRSWDLFYVWHPDGGKPLILVGESQVRKLIDEINATFQHLHFSLDRPYFREAGLIIDFPQHPNLRPRFLGRSNSKDSYANLESNTPGMTFSPHFEPPASGQPALSDVQAFKAMFEEAVALNKAKGKHSKTQKQQVRIEQQKNIGKQLKRAQCYLGLRPKREASSDPKLDTALSRAEKQAAERKHEEALKVPAIDPTQSVPYLFDTDVVIIAVDVEAWERNHNIVTEIGISTLDTRDLHGVAPGVDGGNWRSRIRSRHFRIKEHTHHENHEFVSGCAGRFEFGTSEMISLADAPRMIAGCFKKPFSRPAAPVASDAGLPLFDKMSLLDSQDGVGAEVTTALPKRNIIFLGHDSQQDLNYLQQLGYNPLNLGNLLEILDTASLYRSFRKEVQPKSLGAILHDMDMVGWFLHNAGNDAAYTMQVLIAVAVRDATNRGKSEAQLELEERQKQKVKDRVGEAVERALDELKGWSSDEGEDGGIAVKDNVAIVSGDTRGGRGGGGRGGTRGGRMNMSGNDGWVPRTNAYGW</sequence>
<dbReference type="EMBL" id="JAWDJW010006349">
    <property type="protein sequence ID" value="KAK3065201.1"/>
    <property type="molecule type" value="Genomic_DNA"/>
</dbReference>
<name>A0ACC3DCQ4_9PEZI</name>
<keyword evidence="2" id="KW-1185">Reference proteome</keyword>
<protein>
    <submittedName>
        <fullName evidence="1">Uncharacterized protein</fullName>
    </submittedName>
</protein>